<protein>
    <submittedName>
        <fullName evidence="1">Uncharacterized protein</fullName>
    </submittedName>
</protein>
<evidence type="ECO:0000313" key="1">
    <source>
        <dbReference type="EMBL" id="MCF7541826.1"/>
    </source>
</evidence>
<evidence type="ECO:0000313" key="2">
    <source>
        <dbReference type="Proteomes" id="UP001162905"/>
    </source>
</evidence>
<sequence>MAARGKRSVASMQVAHVGVDSRLAPPAGMTAAQKAAWVTVTNARPADWFGPENAALLVQYCRHKVQADILAYQLEHFDPNWLADDEGLKRYDKLSGMAERETRTINALLRSMRLTQQSLVRADKAVDSQKERKPWQVEN</sequence>
<dbReference type="Proteomes" id="UP001162905">
    <property type="component" value="Unassembled WGS sequence"/>
</dbReference>
<accession>A0ABS9I371</accession>
<dbReference type="EMBL" id="JAKJXH010000005">
    <property type="protein sequence ID" value="MCF7541826.1"/>
    <property type="molecule type" value="Genomic_DNA"/>
</dbReference>
<gene>
    <name evidence="1" type="ORF">L4G47_06280</name>
</gene>
<comment type="caution">
    <text evidence="1">The sequence shown here is derived from an EMBL/GenBank/DDBJ whole genome shotgun (WGS) entry which is preliminary data.</text>
</comment>
<keyword evidence="2" id="KW-1185">Reference proteome</keyword>
<dbReference type="RefSeq" id="WP_237251061.1">
    <property type="nucleotide sequence ID" value="NZ_JAKJXH010000005.1"/>
</dbReference>
<organism evidence="1 2">
    <name type="scientific">Pseudomonas petrae</name>
    <dbReference type="NCBI Taxonomy" id="2912190"/>
    <lineage>
        <taxon>Bacteria</taxon>
        <taxon>Pseudomonadati</taxon>
        <taxon>Pseudomonadota</taxon>
        <taxon>Gammaproteobacteria</taxon>
        <taxon>Pseudomonadales</taxon>
        <taxon>Pseudomonadaceae</taxon>
        <taxon>Pseudomonas</taxon>
    </lineage>
</organism>
<reference evidence="1" key="1">
    <citation type="submission" date="2022-01" db="EMBL/GenBank/DDBJ databases">
        <title>Pseudomonas sp. nov. isolated from Antarctic regolith.</title>
        <authorList>
            <person name="Novakova D."/>
            <person name="Sedlar K."/>
        </authorList>
    </citation>
    <scope>NUCLEOTIDE SEQUENCE</scope>
    <source>
        <strain evidence="1">P2647</strain>
    </source>
</reference>
<name>A0ABS9I371_9PSED</name>
<proteinExistence type="predicted"/>